<reference evidence="1 2" key="1">
    <citation type="submission" date="2012-08" db="EMBL/GenBank/DDBJ databases">
        <title>Oryza genome evolution.</title>
        <authorList>
            <person name="Wing R.A."/>
        </authorList>
    </citation>
    <scope>NUCLEOTIDE SEQUENCE</scope>
</reference>
<dbReference type="AlphaFoldDB" id="A0A0D9V4K2"/>
<keyword evidence="2" id="KW-1185">Reference proteome</keyword>
<reference evidence="2" key="2">
    <citation type="submission" date="2013-12" db="EMBL/GenBank/DDBJ databases">
        <authorList>
            <person name="Yu Y."/>
            <person name="Lee S."/>
            <person name="de Baynast K."/>
            <person name="Wissotski M."/>
            <person name="Liu L."/>
            <person name="Talag J."/>
            <person name="Goicoechea J."/>
            <person name="Angelova A."/>
            <person name="Jetty R."/>
            <person name="Kudrna D."/>
            <person name="Golser W."/>
            <person name="Rivera L."/>
            <person name="Zhang J."/>
            <person name="Wing R."/>
        </authorList>
    </citation>
    <scope>NUCLEOTIDE SEQUENCE</scope>
</reference>
<evidence type="ECO:0000313" key="1">
    <source>
        <dbReference type="EnsemblPlants" id="LPERR01G23730.1"/>
    </source>
</evidence>
<dbReference type="EnsemblPlants" id="LPERR01G23730.1">
    <property type="protein sequence ID" value="LPERR01G23730.1"/>
    <property type="gene ID" value="LPERR01G23730"/>
</dbReference>
<evidence type="ECO:0000313" key="2">
    <source>
        <dbReference type="Proteomes" id="UP000032180"/>
    </source>
</evidence>
<protein>
    <submittedName>
        <fullName evidence="1">Uncharacterized protein</fullName>
    </submittedName>
</protein>
<dbReference type="HOGENOM" id="CLU_1572902_0_0_1"/>
<dbReference type="Gramene" id="LPERR01G23730.1">
    <property type="protein sequence ID" value="LPERR01G23730.1"/>
    <property type="gene ID" value="LPERR01G23730"/>
</dbReference>
<accession>A0A0D9V4K2</accession>
<name>A0A0D9V4K2_9ORYZ</name>
<dbReference type="Proteomes" id="UP000032180">
    <property type="component" value="Chromosome 1"/>
</dbReference>
<proteinExistence type="predicted"/>
<sequence>MAENPLLRKVLGIHLLLNANDIKILIDAANADLKENSGRIAKVRVRLRLFRCLADKAMATPMTLQQRRAVRVAVNEAVDVITASLPLLLERRRQLREVVSILRLLRANDFVVRAEVPLRRVLLAVKIGSATMVAYVVSRHGVPAIRGLVRIFSLGMRGFLERYRVARFLI</sequence>
<reference evidence="1" key="3">
    <citation type="submission" date="2015-04" db="UniProtKB">
        <authorList>
            <consortium name="EnsemblPlants"/>
        </authorList>
    </citation>
    <scope>IDENTIFICATION</scope>
</reference>
<organism evidence="1 2">
    <name type="scientific">Leersia perrieri</name>
    <dbReference type="NCBI Taxonomy" id="77586"/>
    <lineage>
        <taxon>Eukaryota</taxon>
        <taxon>Viridiplantae</taxon>
        <taxon>Streptophyta</taxon>
        <taxon>Embryophyta</taxon>
        <taxon>Tracheophyta</taxon>
        <taxon>Spermatophyta</taxon>
        <taxon>Magnoliopsida</taxon>
        <taxon>Liliopsida</taxon>
        <taxon>Poales</taxon>
        <taxon>Poaceae</taxon>
        <taxon>BOP clade</taxon>
        <taxon>Oryzoideae</taxon>
        <taxon>Oryzeae</taxon>
        <taxon>Oryzinae</taxon>
        <taxon>Leersia</taxon>
    </lineage>
</organism>